<dbReference type="Gene3D" id="2.60.40.10">
    <property type="entry name" value="Immunoglobulins"/>
    <property type="match status" value="1"/>
</dbReference>
<dbReference type="RefSeq" id="WP_084526458.1">
    <property type="nucleotide sequence ID" value="NZ_FQWD01000003.1"/>
</dbReference>
<feature type="chain" id="PRO_5012093018" description="alpha-L-rhamnosidase" evidence="4">
    <location>
        <begin position="24"/>
        <end position="1215"/>
    </location>
</feature>
<dbReference type="InterPro" id="IPR035398">
    <property type="entry name" value="Bac_rhamnosid_C"/>
</dbReference>
<dbReference type="Pfam" id="PF17389">
    <property type="entry name" value="Bac_rhamnosid6H"/>
    <property type="match status" value="1"/>
</dbReference>
<keyword evidence="4" id="KW-0732">Signal</keyword>
<dbReference type="EMBL" id="FQWD01000003">
    <property type="protein sequence ID" value="SHG50441.1"/>
    <property type="molecule type" value="Genomic_DNA"/>
</dbReference>
<dbReference type="InterPro" id="IPR012341">
    <property type="entry name" value="6hp_glycosidase-like_sf"/>
</dbReference>
<feature type="domain" description="Alpha-L-rhamnosidase concanavalin-like" evidence="5">
    <location>
        <begin position="624"/>
        <end position="730"/>
    </location>
</feature>
<feature type="domain" description="Alpha-L-rhamnosidase six-hairpin glycosidase" evidence="7">
    <location>
        <begin position="738"/>
        <end position="1101"/>
    </location>
</feature>
<dbReference type="InterPro" id="IPR008902">
    <property type="entry name" value="Rhamnosid_concanavalin"/>
</dbReference>
<dbReference type="OrthoDB" id="9761045at2"/>
<evidence type="ECO:0000256" key="2">
    <source>
        <dbReference type="ARBA" id="ARBA00012652"/>
    </source>
</evidence>
<feature type="domain" description="Alpha-L-rhamnosidase C-terminal" evidence="8">
    <location>
        <begin position="1105"/>
        <end position="1179"/>
    </location>
</feature>
<dbReference type="PIRSF" id="PIRSF010631">
    <property type="entry name" value="A-rhamnsds"/>
    <property type="match status" value="1"/>
</dbReference>
<feature type="signal peptide" evidence="4">
    <location>
        <begin position="1"/>
        <end position="23"/>
    </location>
</feature>
<evidence type="ECO:0000259" key="7">
    <source>
        <dbReference type="Pfam" id="PF17389"/>
    </source>
</evidence>
<evidence type="ECO:0000256" key="4">
    <source>
        <dbReference type="SAM" id="SignalP"/>
    </source>
</evidence>
<keyword evidence="3" id="KW-0378">Hydrolase</keyword>
<accession>A0A1M5KCM7</accession>
<name>A0A1M5KCM7_9ALTE</name>
<reference evidence="10" key="1">
    <citation type="submission" date="2016-11" db="EMBL/GenBank/DDBJ databases">
        <authorList>
            <person name="Varghese N."/>
            <person name="Submissions S."/>
        </authorList>
    </citation>
    <scope>NUCLEOTIDE SEQUENCE [LARGE SCALE GENOMIC DNA]</scope>
    <source>
        <strain evidence="10">CGMCC 1.8995</strain>
    </source>
</reference>
<dbReference type="GO" id="GO:0005975">
    <property type="term" value="P:carbohydrate metabolic process"/>
    <property type="evidence" value="ECO:0007669"/>
    <property type="project" value="InterPro"/>
</dbReference>
<dbReference type="AlphaFoldDB" id="A0A1M5KCM7"/>
<evidence type="ECO:0000256" key="1">
    <source>
        <dbReference type="ARBA" id="ARBA00001445"/>
    </source>
</evidence>
<evidence type="ECO:0000313" key="10">
    <source>
        <dbReference type="Proteomes" id="UP000184520"/>
    </source>
</evidence>
<dbReference type="InterPro" id="IPR035396">
    <property type="entry name" value="Bac_rhamnosid6H"/>
</dbReference>
<sequence>MKNVFYTLAALFLSINLIACSMASSPGDVADSALSLYKLSTDYTKTPLGTDVRAPRFSWAMATSTPERNVKQTAYQVVVTDEWGNTVWDSKKVNSASSIQVEYAGTTLKARTRYNWTVTVWDNQDRQTSNASWFETGLLDPTQSAWQGAKWIGAPEGSITFHPDYLPLFDLTAGITIPAGNHMAGVVFAANDPRLMTPHLNVYQLANNHNESYFKVVLDVSGLAEAPASPAELRVYRAGYTPDDNASVPVATFPIKADVIDANNAHQRHALTIHNEYGTLTLQVNNRSDFFIGADDIPASPFDMLFPPLIKGAKVTLNPLGHNHDNLTYGMLNDIGFYVPQGQTAYFDSLTVRNIHAPNNVIFDASVTDESQNLFADIPQVNVDQAQYVVTAGENDALITAHPPAKGAPVLRTAFDMPAKPVKKARLYATARGIYDFYINGKRVSDDYYNPGLTQYNKTHLYQTYDVTPFLQNGKNAIGAVLGEGWWSGLLSFGNTWNAFGDRQSLLAQLVITYEDGSEHVVTTNERDWLYSQQGPVRYGSLQMGEVYDARLEDDFARWHSADYDTSNWNAAVVVPLDGSVSKNVRPNMARESQSLDYSQMQLIGQIGETAGVYTTLTAQSVKEVKPGVYIYDMGQNMVGVPSLHFPEGKAGQIVTLRVGEMLYPNLPESGPNVGMLMTENYRAALSQDIYIMKDGEQHYSPRFTSHGYQYLEISGLDKPLPLESVQGLVTSSVQSLTASYACSDDTVNQLWSNLVWSNIDNFLWVPTDCPQRNERMGWSGDINVFGRTATYVSNASPFLRRHLQAMRDTQSTDGRYADIAPVGGGFGGILWGSAGITLPWENYLQYGDTSMLEEHYNSMQRYMTYLEGTINSVTGLIMDAGLGDWLGPQNFQLGSAYLASAYYIFTLDIMSEVATVLGHDEDAAFYAQSANTRREHFANTFVNDEQKALGKVSNASMFDAMAGELKTVVADTQTAYAVGLAMGAFEDSAKDTMAANLARTVSQANVDDNGVERPPYSLMTGFIGTAWISQSLSEYGYSEEAYKLLLNDQYPSWLYPVEQGATTIWERLNGYTVENGFGGNNNMNSFNHYSFGAVGQWLMQYSGGIRRGEPGFKSFVLAPEIDPTNSITWVDASYDSLYGTIVSQWKREGDKLIYMATVPANTDARLILPASSVSQITEGGIALTEAPGISDVHATEQGVSMTLGSGKYSFTITP</sequence>
<dbReference type="Pfam" id="PF17390">
    <property type="entry name" value="Bac_rhamnosid_C"/>
    <property type="match status" value="1"/>
</dbReference>
<dbReference type="Pfam" id="PF05592">
    <property type="entry name" value="Bac_rhamnosid"/>
    <property type="match status" value="1"/>
</dbReference>
<gene>
    <name evidence="9" type="ORF">SAMN05216361_2452</name>
</gene>
<dbReference type="EC" id="3.2.1.40" evidence="2"/>
<dbReference type="STRING" id="634436.SAMN05216361_2452"/>
<keyword evidence="10" id="KW-1185">Reference proteome</keyword>
<dbReference type="Pfam" id="PF25788">
    <property type="entry name" value="Ig_Rha78A_N"/>
    <property type="match status" value="1"/>
</dbReference>
<dbReference type="InterPro" id="IPR016007">
    <property type="entry name" value="Alpha_rhamnosid"/>
</dbReference>
<dbReference type="Proteomes" id="UP000184520">
    <property type="component" value="Unassembled WGS sequence"/>
</dbReference>
<dbReference type="GO" id="GO:0030596">
    <property type="term" value="F:alpha-L-rhamnosidase activity"/>
    <property type="evidence" value="ECO:0007669"/>
    <property type="project" value="UniProtKB-EC"/>
</dbReference>
<dbReference type="SUPFAM" id="SSF48208">
    <property type="entry name" value="Six-hairpin glycosidases"/>
    <property type="match status" value="1"/>
</dbReference>
<evidence type="ECO:0000313" key="9">
    <source>
        <dbReference type="EMBL" id="SHG50441.1"/>
    </source>
</evidence>
<evidence type="ECO:0000256" key="3">
    <source>
        <dbReference type="ARBA" id="ARBA00022801"/>
    </source>
</evidence>
<evidence type="ECO:0000259" key="8">
    <source>
        <dbReference type="Pfam" id="PF17390"/>
    </source>
</evidence>
<organism evidence="9 10">
    <name type="scientific">Marisediminitalea aggregata</name>
    <dbReference type="NCBI Taxonomy" id="634436"/>
    <lineage>
        <taxon>Bacteria</taxon>
        <taxon>Pseudomonadati</taxon>
        <taxon>Pseudomonadota</taxon>
        <taxon>Gammaproteobacteria</taxon>
        <taxon>Alteromonadales</taxon>
        <taxon>Alteromonadaceae</taxon>
        <taxon>Marisediminitalea</taxon>
    </lineage>
</organism>
<dbReference type="Gene3D" id="2.60.120.260">
    <property type="entry name" value="Galactose-binding domain-like"/>
    <property type="match status" value="2"/>
</dbReference>
<proteinExistence type="predicted"/>
<dbReference type="PANTHER" id="PTHR33307:SF6">
    <property type="entry name" value="ALPHA-RHAMNOSIDASE (EUROFUNG)-RELATED"/>
    <property type="match status" value="1"/>
</dbReference>
<evidence type="ECO:0000259" key="6">
    <source>
        <dbReference type="Pfam" id="PF08531"/>
    </source>
</evidence>
<dbReference type="Gene3D" id="1.50.10.10">
    <property type="match status" value="1"/>
</dbReference>
<dbReference type="Pfam" id="PF08531">
    <property type="entry name" value="Bac_rhamnosid_N"/>
    <property type="match status" value="1"/>
</dbReference>
<dbReference type="InterPro" id="IPR008928">
    <property type="entry name" value="6-hairpin_glycosidase_sf"/>
</dbReference>
<dbReference type="InterPro" id="IPR013783">
    <property type="entry name" value="Ig-like_fold"/>
</dbReference>
<comment type="catalytic activity">
    <reaction evidence="1">
        <text>Hydrolysis of terminal non-reducing alpha-L-rhamnose residues in alpha-L-rhamnosides.</text>
        <dbReference type="EC" id="3.2.1.40"/>
    </reaction>
</comment>
<protein>
    <recommendedName>
        <fullName evidence="2">alpha-L-rhamnosidase</fullName>
        <ecNumber evidence="2">3.2.1.40</ecNumber>
    </recommendedName>
</protein>
<dbReference type="PANTHER" id="PTHR33307">
    <property type="entry name" value="ALPHA-RHAMNOSIDASE (EUROFUNG)"/>
    <property type="match status" value="1"/>
</dbReference>
<dbReference type="Gene3D" id="2.60.420.10">
    <property type="entry name" value="Maltose phosphorylase, domain 3"/>
    <property type="match status" value="1"/>
</dbReference>
<dbReference type="InterPro" id="IPR013737">
    <property type="entry name" value="Bac_rhamnosid_N"/>
</dbReference>
<feature type="domain" description="Bacterial alpha-L-rhamnosidase N-terminal" evidence="6">
    <location>
        <begin position="420"/>
        <end position="579"/>
    </location>
</feature>
<evidence type="ECO:0000259" key="5">
    <source>
        <dbReference type="Pfam" id="PF05592"/>
    </source>
</evidence>